<organism evidence="2 3">
    <name type="scientific">Pseudomonas neustonica</name>
    <dbReference type="NCBI Taxonomy" id="2487346"/>
    <lineage>
        <taxon>Bacteria</taxon>
        <taxon>Pseudomonadati</taxon>
        <taxon>Pseudomonadota</taxon>
        <taxon>Gammaproteobacteria</taxon>
        <taxon>Pseudomonadales</taxon>
        <taxon>Pseudomonadaceae</taxon>
        <taxon>Pseudomonas</taxon>
    </lineage>
</organism>
<gene>
    <name evidence="2" type="ORF">EF096_12680</name>
</gene>
<keyword evidence="1" id="KW-0732">Signal</keyword>
<accession>A0ABX9XG62</accession>
<comment type="caution">
    <text evidence="2">The sequence shown here is derived from an EMBL/GenBank/DDBJ whole genome shotgun (WGS) entry which is preliminary data.</text>
</comment>
<reference evidence="2 3" key="1">
    <citation type="submission" date="2018-11" db="EMBL/GenBank/DDBJ databases">
        <authorList>
            <person name="Jang G.I."/>
            <person name="Hwang C.Y."/>
        </authorList>
    </citation>
    <scope>NUCLEOTIDE SEQUENCE [LARGE SCALE GENOMIC DNA]</scope>
    <source>
        <strain evidence="2 3">SSM26</strain>
    </source>
</reference>
<evidence type="ECO:0000256" key="1">
    <source>
        <dbReference type="SAM" id="SignalP"/>
    </source>
</evidence>
<evidence type="ECO:0000313" key="3">
    <source>
        <dbReference type="Proteomes" id="UP000275199"/>
    </source>
</evidence>
<protein>
    <recommendedName>
        <fullName evidence="4">Lipoprotein</fullName>
    </recommendedName>
</protein>
<keyword evidence="3" id="KW-1185">Reference proteome</keyword>
<evidence type="ECO:0008006" key="4">
    <source>
        <dbReference type="Google" id="ProtNLM"/>
    </source>
</evidence>
<sequence length="184" mass="20233">MKMLGMLVITSILMTSGCAAFKANDLPTLDSASYSVENQERIKVFSTWRGVERNPLHKGQFDTAIRSSGCCDIVDTAEQADVVIEGVAVNHSTPGAGIPAMITGFTFGVIPSWATLRVHLKATAKDGEQEYTYDVSDSATMVMWLPMLLAMPFSDNPMKVERDIYQNTYRTLVARMKNDGLLTN</sequence>
<dbReference type="PROSITE" id="PS51257">
    <property type="entry name" value="PROKAR_LIPOPROTEIN"/>
    <property type="match status" value="1"/>
</dbReference>
<evidence type="ECO:0000313" key="2">
    <source>
        <dbReference type="EMBL" id="ROZ83345.1"/>
    </source>
</evidence>
<dbReference type="EMBL" id="RKKU01000016">
    <property type="protein sequence ID" value="ROZ83345.1"/>
    <property type="molecule type" value="Genomic_DNA"/>
</dbReference>
<dbReference type="RefSeq" id="WP_123890020.1">
    <property type="nucleotide sequence ID" value="NZ_JBPYCX010000022.1"/>
</dbReference>
<proteinExistence type="predicted"/>
<feature type="signal peptide" evidence="1">
    <location>
        <begin position="1"/>
        <end position="22"/>
    </location>
</feature>
<dbReference type="Proteomes" id="UP000275199">
    <property type="component" value="Unassembled WGS sequence"/>
</dbReference>
<feature type="chain" id="PRO_5046366853" description="Lipoprotein" evidence="1">
    <location>
        <begin position="23"/>
        <end position="184"/>
    </location>
</feature>
<name>A0ABX9XG62_9PSED</name>